<comment type="similarity">
    <text evidence="2">Belongs to the PsiE family.</text>
</comment>
<reference evidence="9" key="2">
    <citation type="submission" date="2022-11" db="EMBL/GenBank/DDBJ databases">
        <title>Prophages regulate Shewanella fidelis motility and biofilm formation: implications for gut colonization dynamics in Ciona robusta.</title>
        <authorList>
            <person name="Natarajan O."/>
            <person name="Gibboney S.L."/>
            <person name="Young M.N."/>
            <person name="Lim S.J."/>
            <person name="Pluta N."/>
            <person name="Atkinson C.G.F."/>
            <person name="Leigh B.A."/>
            <person name="Liberti A."/>
            <person name="Kees E."/>
            <person name="Breitbart M."/>
            <person name="Gralnick J."/>
            <person name="Dishaw L.J."/>
        </authorList>
    </citation>
    <scope>NUCLEOTIDE SEQUENCE</scope>
    <source>
        <strain evidence="9">3313</strain>
    </source>
</reference>
<evidence type="ECO:0000256" key="4">
    <source>
        <dbReference type="ARBA" id="ARBA00022475"/>
    </source>
</evidence>
<feature type="transmembrane region" description="Helical" evidence="8">
    <location>
        <begin position="39"/>
        <end position="60"/>
    </location>
</feature>
<name>A0AAW8NP99_9GAMM</name>
<keyword evidence="12" id="KW-1185">Reference proteome</keyword>
<evidence type="ECO:0000313" key="10">
    <source>
        <dbReference type="EMBL" id="MDW4825864.1"/>
    </source>
</evidence>
<keyword evidence="7 8" id="KW-0472">Membrane</keyword>
<feature type="transmembrane region" description="Helical" evidence="8">
    <location>
        <begin position="102"/>
        <end position="121"/>
    </location>
</feature>
<dbReference type="EMBL" id="JAPMLE010000001">
    <property type="protein sequence ID" value="MDR8524346.1"/>
    <property type="molecule type" value="Genomic_DNA"/>
</dbReference>
<gene>
    <name evidence="9" type="ORF">OS133_11860</name>
    <name evidence="10" type="ORF">OS134_17475</name>
</gene>
<evidence type="ECO:0000313" key="9">
    <source>
        <dbReference type="EMBL" id="MDR8524346.1"/>
    </source>
</evidence>
<dbReference type="InterPro" id="IPR009315">
    <property type="entry name" value="P_starv_induced_PsiE"/>
</dbReference>
<evidence type="ECO:0000313" key="11">
    <source>
        <dbReference type="Proteomes" id="UP001259340"/>
    </source>
</evidence>
<dbReference type="AlphaFoldDB" id="A0AAW8NP99"/>
<feature type="transmembrane region" description="Helical" evidence="8">
    <location>
        <begin position="12"/>
        <end position="33"/>
    </location>
</feature>
<dbReference type="Proteomes" id="UP001271263">
    <property type="component" value="Unassembled WGS sequence"/>
</dbReference>
<evidence type="ECO:0000256" key="6">
    <source>
        <dbReference type="ARBA" id="ARBA00022989"/>
    </source>
</evidence>
<comment type="subcellular location">
    <subcellularLocation>
        <location evidence="1">Cell inner membrane</location>
        <topology evidence="1">Multi-pass membrane protein</topology>
    </subcellularLocation>
</comment>
<feature type="transmembrane region" description="Helical" evidence="8">
    <location>
        <begin position="72"/>
        <end position="90"/>
    </location>
</feature>
<evidence type="ECO:0000256" key="1">
    <source>
        <dbReference type="ARBA" id="ARBA00004429"/>
    </source>
</evidence>
<dbReference type="RefSeq" id="WP_028767222.1">
    <property type="nucleotide sequence ID" value="NZ_JAPMLA010000011.1"/>
</dbReference>
<dbReference type="GO" id="GO:0005886">
    <property type="term" value="C:plasma membrane"/>
    <property type="evidence" value="ECO:0007669"/>
    <property type="project" value="UniProtKB-SubCell"/>
</dbReference>
<evidence type="ECO:0000256" key="5">
    <source>
        <dbReference type="ARBA" id="ARBA00022692"/>
    </source>
</evidence>
<dbReference type="PANTHER" id="PTHR37819:SF1">
    <property type="entry name" value="PROTEIN PSIE"/>
    <property type="match status" value="1"/>
</dbReference>
<proteinExistence type="inferred from homology"/>
<accession>A0AAW8NP99</accession>
<comment type="caution">
    <text evidence="9">The sequence shown here is derived from an EMBL/GenBank/DDBJ whole genome shotgun (WGS) entry which is preliminary data.</text>
</comment>
<dbReference type="EMBL" id="JAPMLD010000009">
    <property type="protein sequence ID" value="MDW4825864.1"/>
    <property type="molecule type" value="Genomic_DNA"/>
</dbReference>
<evidence type="ECO:0000256" key="8">
    <source>
        <dbReference type="SAM" id="Phobius"/>
    </source>
</evidence>
<evidence type="ECO:0000256" key="3">
    <source>
        <dbReference type="ARBA" id="ARBA00021903"/>
    </source>
</evidence>
<organism evidence="9 11">
    <name type="scientific">Shewanella fidelis</name>
    <dbReference type="NCBI Taxonomy" id="173509"/>
    <lineage>
        <taxon>Bacteria</taxon>
        <taxon>Pseudomonadati</taxon>
        <taxon>Pseudomonadota</taxon>
        <taxon>Gammaproteobacteria</taxon>
        <taxon>Alteromonadales</taxon>
        <taxon>Shewanellaceae</taxon>
        <taxon>Shewanella</taxon>
    </lineage>
</organism>
<evidence type="ECO:0000256" key="2">
    <source>
        <dbReference type="ARBA" id="ARBA00005632"/>
    </source>
</evidence>
<dbReference type="PANTHER" id="PTHR37819">
    <property type="entry name" value="PROTEIN PSIE"/>
    <property type="match status" value="1"/>
</dbReference>
<evidence type="ECO:0000313" key="12">
    <source>
        <dbReference type="Proteomes" id="UP001271263"/>
    </source>
</evidence>
<dbReference type="GO" id="GO:0016036">
    <property type="term" value="P:cellular response to phosphate starvation"/>
    <property type="evidence" value="ECO:0007669"/>
    <property type="project" value="InterPro"/>
</dbReference>
<keyword evidence="4" id="KW-1003">Cell membrane</keyword>
<reference evidence="10 12" key="1">
    <citation type="journal article" date="2022" name="bioRxiv">
        <title>Prophages regulate Shewanella fidelis 3313 motility and biofilm formation: implications for gut colonization dynamics in Ciona robusta.</title>
        <authorList>
            <person name="Natarajan O."/>
            <person name="Gibboney S.L."/>
            <person name="Young M.N."/>
            <person name="Lim S.J."/>
            <person name="Pluta N."/>
            <person name="Atkinson C.G."/>
            <person name="Leigh B.A."/>
            <person name="Liberti A."/>
            <person name="Kees E.D."/>
            <person name="Breitbart M."/>
            <person name="Gralnick J.A."/>
            <person name="Dishaw L.J."/>
        </authorList>
    </citation>
    <scope>NUCLEOTIDE SEQUENCE [LARGE SCALE GENOMIC DNA]</scope>
    <source>
        <strain evidence="10 12">JG4066</strain>
    </source>
</reference>
<dbReference type="PIRSF" id="PIRSF029598">
    <property type="entry name" value="PsiE"/>
    <property type="match status" value="1"/>
</dbReference>
<keyword evidence="5 8" id="KW-0812">Transmembrane</keyword>
<evidence type="ECO:0000256" key="7">
    <source>
        <dbReference type="ARBA" id="ARBA00023136"/>
    </source>
</evidence>
<dbReference type="Pfam" id="PF06146">
    <property type="entry name" value="PsiE"/>
    <property type="match status" value="1"/>
</dbReference>
<protein>
    <recommendedName>
        <fullName evidence="3">Protein PsiE</fullName>
    </recommendedName>
</protein>
<dbReference type="InterPro" id="IPR020948">
    <property type="entry name" value="P_starv_induced_PsiE-like"/>
</dbReference>
<dbReference type="Proteomes" id="UP001259340">
    <property type="component" value="Unassembled WGS sequence"/>
</dbReference>
<sequence length="136" mass="15320">MDKMYRKYGITSIKAIEHLVLIIIAIATVVAIGQEIKHIFDVGAVALADLLLLFIYLEVLAMVSHYAESGKLPIRMPLYIAIVALARYLILDMKAMDDWRIIAISLSTLVLAATVIVIRWGQLKLPYPRPNDEEEK</sequence>
<keyword evidence="6 8" id="KW-1133">Transmembrane helix</keyword>